<evidence type="ECO:0000313" key="4">
    <source>
        <dbReference type="Proteomes" id="UP001172101"/>
    </source>
</evidence>
<keyword evidence="4" id="KW-1185">Reference proteome</keyword>
<feature type="region of interest" description="Disordered" evidence="2">
    <location>
        <begin position="9"/>
        <end position="37"/>
    </location>
</feature>
<dbReference type="Proteomes" id="UP001172101">
    <property type="component" value="Unassembled WGS sequence"/>
</dbReference>
<sequence length="420" mass="46647">MSSITWMLADAAEMPPAPRDASRPVRHQRRTRDGSGLARARIEGAKSHSLAAAGGIGALLSPQDTCLLLTLITLLEKPPWVKVGRSIETKAGGKLATKPFAEWRKEVDEFRKAKRSVVYFCIVNHDSKTASTSRYWKSTRELEKPLASSEELEASWGLCMVISGRERQPRSTYTGEQTHAPMAADQLPSAVTCIDLFVVEVEGTELVSLNQDEVAKKKQRRLAAALEGARLVYHDEYKTAEEEKRLLESRLEAGECAFLGEDETAEETSQLEATARELKRLTRRAFKKAHEKVLFDADQMASPTLVIEESVPEPRPNQSVSLLITPRGCRRCYTGLTMAKYQACCRQATECITLPRNHIAQTALQPWLLGEVPSDDFTRVSSLQESVASKLHTASQCPAPITILHHWQATTSPPCIVRND</sequence>
<evidence type="ECO:0000256" key="1">
    <source>
        <dbReference type="SAM" id="Coils"/>
    </source>
</evidence>
<reference evidence="3" key="1">
    <citation type="submission" date="2023-06" db="EMBL/GenBank/DDBJ databases">
        <title>Genome-scale phylogeny and comparative genomics of the fungal order Sordariales.</title>
        <authorList>
            <consortium name="Lawrence Berkeley National Laboratory"/>
            <person name="Hensen N."/>
            <person name="Bonometti L."/>
            <person name="Westerberg I."/>
            <person name="Brannstrom I.O."/>
            <person name="Guillou S."/>
            <person name="Cros-Aarteil S."/>
            <person name="Calhoun S."/>
            <person name="Haridas S."/>
            <person name="Kuo A."/>
            <person name="Mondo S."/>
            <person name="Pangilinan J."/>
            <person name="Riley R."/>
            <person name="LaButti K."/>
            <person name="Andreopoulos B."/>
            <person name="Lipzen A."/>
            <person name="Chen C."/>
            <person name="Yanf M."/>
            <person name="Daum C."/>
            <person name="Ng V."/>
            <person name="Clum A."/>
            <person name="Steindorff A."/>
            <person name="Ohm R."/>
            <person name="Martin F."/>
            <person name="Silar P."/>
            <person name="Natvig D."/>
            <person name="Lalanne C."/>
            <person name="Gautier V."/>
            <person name="Ament-velasquez S.L."/>
            <person name="Kruys A."/>
            <person name="Hutchinson M.I."/>
            <person name="Powell A.J."/>
            <person name="Barry K."/>
            <person name="Miller A.N."/>
            <person name="Grigoriev I.V."/>
            <person name="Debuchy R."/>
            <person name="Gladieux P."/>
            <person name="Thoren M.H."/>
            <person name="Johannesson H."/>
        </authorList>
    </citation>
    <scope>NUCLEOTIDE SEQUENCE</scope>
    <source>
        <strain evidence="3">SMH2392-1A</strain>
    </source>
</reference>
<evidence type="ECO:0000256" key="2">
    <source>
        <dbReference type="SAM" id="MobiDB-lite"/>
    </source>
</evidence>
<dbReference type="AlphaFoldDB" id="A0AA40DRG5"/>
<feature type="coiled-coil region" evidence="1">
    <location>
        <begin position="237"/>
        <end position="284"/>
    </location>
</feature>
<dbReference type="EMBL" id="JAUIRO010000005">
    <property type="protein sequence ID" value="KAK0712850.1"/>
    <property type="molecule type" value="Genomic_DNA"/>
</dbReference>
<evidence type="ECO:0000313" key="3">
    <source>
        <dbReference type="EMBL" id="KAK0712850.1"/>
    </source>
</evidence>
<proteinExistence type="predicted"/>
<dbReference type="RefSeq" id="XP_060294173.1">
    <property type="nucleotide sequence ID" value="XM_060440082.1"/>
</dbReference>
<protein>
    <submittedName>
        <fullName evidence="3">Uncharacterized protein</fullName>
    </submittedName>
</protein>
<name>A0AA40DRG5_9PEZI</name>
<accession>A0AA40DRG5</accession>
<comment type="caution">
    <text evidence="3">The sequence shown here is derived from an EMBL/GenBank/DDBJ whole genome shotgun (WGS) entry which is preliminary data.</text>
</comment>
<dbReference type="GeneID" id="85323352"/>
<keyword evidence="1" id="KW-0175">Coiled coil</keyword>
<gene>
    <name evidence="3" type="ORF">B0T26DRAFT_677261</name>
</gene>
<organism evidence="3 4">
    <name type="scientific">Lasiosphaeria miniovina</name>
    <dbReference type="NCBI Taxonomy" id="1954250"/>
    <lineage>
        <taxon>Eukaryota</taxon>
        <taxon>Fungi</taxon>
        <taxon>Dikarya</taxon>
        <taxon>Ascomycota</taxon>
        <taxon>Pezizomycotina</taxon>
        <taxon>Sordariomycetes</taxon>
        <taxon>Sordariomycetidae</taxon>
        <taxon>Sordariales</taxon>
        <taxon>Lasiosphaeriaceae</taxon>
        <taxon>Lasiosphaeria</taxon>
    </lineage>
</organism>